<organism evidence="1 2">
    <name type="scientific">Streptomyces sedi</name>
    <dbReference type="NCBI Taxonomy" id="555059"/>
    <lineage>
        <taxon>Bacteria</taxon>
        <taxon>Bacillati</taxon>
        <taxon>Actinomycetota</taxon>
        <taxon>Actinomycetes</taxon>
        <taxon>Kitasatosporales</taxon>
        <taxon>Streptomycetaceae</taxon>
        <taxon>Streptomyces</taxon>
    </lineage>
</organism>
<dbReference type="EMBL" id="VDGT01000025">
    <property type="protein sequence ID" value="TNM26093.1"/>
    <property type="molecule type" value="Genomic_DNA"/>
</dbReference>
<proteinExistence type="predicted"/>
<keyword evidence="2" id="KW-1185">Reference proteome</keyword>
<sequence>MLTWIAEVAEEPLVLDAADRSGELAANTWRLGASNEDRRALTVGAVAAAFERTADGIAARVASAGFAGPVTFYVWHDAQAGQLRCSTGSVAPDRLPFRGAHVPVGELAPVLAPFLGEDPEPTAEAGPLPVWVRAVGRR</sequence>
<dbReference type="Proteomes" id="UP000311713">
    <property type="component" value="Unassembled WGS sequence"/>
</dbReference>
<name>A0A5C4URX5_9ACTN</name>
<gene>
    <name evidence="1" type="ORF">FH715_24970</name>
</gene>
<reference evidence="1 2" key="1">
    <citation type="submission" date="2019-06" db="EMBL/GenBank/DDBJ databases">
        <title>Draft genome of Streptomyces sedi sp. JCM16909.</title>
        <authorList>
            <person name="Klykleung N."/>
            <person name="Tanasupawat S."/>
            <person name="Kudo T."/>
            <person name="Yuki M."/>
            <person name="Ohkuma M."/>
        </authorList>
    </citation>
    <scope>NUCLEOTIDE SEQUENCE [LARGE SCALE GENOMIC DNA]</scope>
    <source>
        <strain evidence="1 2">JCM 16909</strain>
    </source>
</reference>
<dbReference type="AlphaFoldDB" id="A0A5C4URX5"/>
<evidence type="ECO:0000313" key="1">
    <source>
        <dbReference type="EMBL" id="TNM26093.1"/>
    </source>
</evidence>
<protein>
    <submittedName>
        <fullName evidence="1">Uncharacterized protein</fullName>
    </submittedName>
</protein>
<comment type="caution">
    <text evidence="1">The sequence shown here is derived from an EMBL/GenBank/DDBJ whole genome shotgun (WGS) entry which is preliminary data.</text>
</comment>
<accession>A0A5C4URX5</accession>
<evidence type="ECO:0000313" key="2">
    <source>
        <dbReference type="Proteomes" id="UP000311713"/>
    </source>
</evidence>
<dbReference type="OrthoDB" id="3531612at2"/>